<evidence type="ECO:0000256" key="1">
    <source>
        <dbReference type="ARBA" id="ARBA00010333"/>
    </source>
</evidence>
<reference evidence="10" key="1">
    <citation type="journal article" date="2019" name="Int. J. Syst. Evol. Microbiol.">
        <title>The Global Catalogue of Microorganisms (GCM) 10K type strain sequencing project: providing services to taxonomists for standard genome sequencing and annotation.</title>
        <authorList>
            <consortium name="The Broad Institute Genomics Platform"/>
            <consortium name="The Broad Institute Genome Sequencing Center for Infectious Disease"/>
            <person name="Wu L."/>
            <person name="Ma J."/>
        </authorList>
    </citation>
    <scope>NUCLEOTIDE SEQUENCE [LARGE SCALE GENOMIC DNA]</scope>
    <source>
        <strain evidence="10">JCM 6833</strain>
    </source>
</reference>
<accession>A0ABP6BK51</accession>
<dbReference type="RefSeq" id="WP_344536961.1">
    <property type="nucleotide sequence ID" value="NZ_BAAATD010000001.1"/>
</dbReference>
<dbReference type="SMART" id="SM00079">
    <property type="entry name" value="PBPe"/>
    <property type="match status" value="1"/>
</dbReference>
<dbReference type="InterPro" id="IPR001320">
    <property type="entry name" value="Iontro_rcpt_C"/>
</dbReference>
<comment type="similarity">
    <text evidence="1 4">Belongs to the bacterial solute-binding protein 3 family.</text>
</comment>
<proteinExistence type="inferred from homology"/>
<keyword evidence="6" id="KW-0472">Membrane</keyword>
<sequence>MTRNDVGKGGFAGGSGMRERKTRGRRIGAAVLAAASVLGATACGIAAAEEDSVADKEHLVIGVNKDQPGVGQRTPAGGYEGFDIDIAREVAKRLRVTGGNVTFKEVTSGTRQQMIKDGDVDLVVASYSITPDRKAEVTFAGPYYVAHQDVLVRGDSPIRNVRDLKDRNLCKVEGSVSYQRVTKEKGVAARLVPATGYADCLDKLTGRAVDAVSTDDLILAGLAAQAARRGGGQGGPPRIVNAPISDEGYGIGMRLGDADGCVAVNKAITGMYQDGTAQRLLHKWFAPVKLNYTTTVPQFEGCE</sequence>
<organism evidence="9 10">
    <name type="scientific">Actinomadura fulvescens</name>
    <dbReference type="NCBI Taxonomy" id="46160"/>
    <lineage>
        <taxon>Bacteria</taxon>
        <taxon>Bacillati</taxon>
        <taxon>Actinomycetota</taxon>
        <taxon>Actinomycetes</taxon>
        <taxon>Streptosporangiales</taxon>
        <taxon>Thermomonosporaceae</taxon>
        <taxon>Actinomadura</taxon>
    </lineage>
</organism>
<evidence type="ECO:0000313" key="10">
    <source>
        <dbReference type="Proteomes" id="UP001501509"/>
    </source>
</evidence>
<evidence type="ECO:0000259" key="8">
    <source>
        <dbReference type="SMART" id="SM00079"/>
    </source>
</evidence>
<comment type="caution">
    <text evidence="9">The sequence shown here is derived from an EMBL/GenBank/DDBJ whole genome shotgun (WGS) entry which is preliminary data.</text>
</comment>
<dbReference type="CDD" id="cd13690">
    <property type="entry name" value="PBP2_GluB"/>
    <property type="match status" value="1"/>
</dbReference>
<keyword evidence="10" id="KW-1185">Reference proteome</keyword>
<evidence type="ECO:0000259" key="7">
    <source>
        <dbReference type="SMART" id="SM00062"/>
    </source>
</evidence>
<evidence type="ECO:0000256" key="6">
    <source>
        <dbReference type="SAM" id="Phobius"/>
    </source>
</evidence>
<evidence type="ECO:0000256" key="5">
    <source>
        <dbReference type="SAM" id="MobiDB-lite"/>
    </source>
</evidence>
<dbReference type="PROSITE" id="PS01039">
    <property type="entry name" value="SBP_BACTERIAL_3"/>
    <property type="match status" value="1"/>
</dbReference>
<dbReference type="InterPro" id="IPR018313">
    <property type="entry name" value="SBP_3_CS"/>
</dbReference>
<dbReference type="PANTHER" id="PTHR30085">
    <property type="entry name" value="AMINO ACID ABC TRANSPORTER PERMEASE"/>
    <property type="match status" value="1"/>
</dbReference>
<feature type="compositionally biased region" description="Gly residues" evidence="5">
    <location>
        <begin position="7"/>
        <end position="16"/>
    </location>
</feature>
<protein>
    <submittedName>
        <fullName evidence="9">Glutamate ABC transporter substrate-binding protein</fullName>
    </submittedName>
</protein>
<dbReference type="Pfam" id="PF00497">
    <property type="entry name" value="SBP_bac_3"/>
    <property type="match status" value="1"/>
</dbReference>
<feature type="domain" description="Ionotropic glutamate receptor C-terminal" evidence="8">
    <location>
        <begin position="58"/>
        <end position="287"/>
    </location>
</feature>
<dbReference type="InterPro" id="IPR001638">
    <property type="entry name" value="Solute-binding_3/MltF_N"/>
</dbReference>
<evidence type="ECO:0000313" key="9">
    <source>
        <dbReference type="EMBL" id="GAA2574654.1"/>
    </source>
</evidence>
<gene>
    <name evidence="9" type="ORF">GCM10010411_03280</name>
</gene>
<feature type="domain" description="Solute-binding protein family 3/N-terminal" evidence="7">
    <location>
        <begin position="58"/>
        <end position="288"/>
    </location>
</feature>
<evidence type="ECO:0000256" key="4">
    <source>
        <dbReference type="RuleBase" id="RU003744"/>
    </source>
</evidence>
<dbReference type="PANTHER" id="PTHR30085:SF6">
    <property type="entry name" value="ABC TRANSPORTER GLUTAMINE-BINDING PROTEIN GLNH"/>
    <property type="match status" value="1"/>
</dbReference>
<dbReference type="Gene3D" id="3.40.190.10">
    <property type="entry name" value="Periplasmic binding protein-like II"/>
    <property type="match status" value="2"/>
</dbReference>
<evidence type="ECO:0000256" key="2">
    <source>
        <dbReference type="ARBA" id="ARBA00022448"/>
    </source>
</evidence>
<feature type="transmembrane region" description="Helical" evidence="6">
    <location>
        <begin position="27"/>
        <end position="48"/>
    </location>
</feature>
<name>A0ABP6BK51_9ACTN</name>
<evidence type="ECO:0000256" key="3">
    <source>
        <dbReference type="ARBA" id="ARBA00022729"/>
    </source>
</evidence>
<dbReference type="EMBL" id="BAAATD010000001">
    <property type="protein sequence ID" value="GAA2574654.1"/>
    <property type="molecule type" value="Genomic_DNA"/>
</dbReference>
<feature type="region of interest" description="Disordered" evidence="5">
    <location>
        <begin position="1"/>
        <end position="20"/>
    </location>
</feature>
<keyword evidence="6" id="KW-1133">Transmembrane helix</keyword>
<keyword evidence="3" id="KW-0732">Signal</keyword>
<dbReference type="SUPFAM" id="SSF53850">
    <property type="entry name" value="Periplasmic binding protein-like II"/>
    <property type="match status" value="1"/>
</dbReference>
<keyword evidence="6" id="KW-0812">Transmembrane</keyword>
<dbReference type="InterPro" id="IPR051455">
    <property type="entry name" value="Bact_solute-bind_prot3"/>
</dbReference>
<dbReference type="SMART" id="SM00062">
    <property type="entry name" value="PBPb"/>
    <property type="match status" value="1"/>
</dbReference>
<keyword evidence="2" id="KW-0813">Transport</keyword>
<dbReference type="Proteomes" id="UP001501509">
    <property type="component" value="Unassembled WGS sequence"/>
</dbReference>